<feature type="region of interest" description="Disordered" evidence="5">
    <location>
        <begin position="1"/>
        <end position="21"/>
    </location>
</feature>
<dbReference type="Proteomes" id="UP000001861">
    <property type="component" value="Unassembled WGS sequence"/>
</dbReference>
<name>A8NTF2_COPC7</name>
<feature type="region of interest" description="Disordered" evidence="5">
    <location>
        <begin position="1882"/>
        <end position="1907"/>
    </location>
</feature>
<feature type="compositionally biased region" description="Low complexity" evidence="5">
    <location>
        <begin position="1097"/>
        <end position="1121"/>
    </location>
</feature>
<feature type="compositionally biased region" description="Polar residues" evidence="5">
    <location>
        <begin position="980"/>
        <end position="998"/>
    </location>
</feature>
<feature type="region of interest" description="Disordered" evidence="5">
    <location>
        <begin position="1073"/>
        <end position="1121"/>
    </location>
</feature>
<feature type="compositionally biased region" description="Pro residues" evidence="5">
    <location>
        <begin position="2034"/>
        <end position="2043"/>
    </location>
</feature>
<feature type="compositionally biased region" description="Acidic residues" evidence="5">
    <location>
        <begin position="1246"/>
        <end position="1292"/>
    </location>
</feature>
<feature type="compositionally biased region" description="Low complexity" evidence="5">
    <location>
        <begin position="640"/>
        <end position="650"/>
    </location>
</feature>
<dbReference type="VEuPathDB" id="FungiDB:CC1G_06299"/>
<feature type="region of interest" description="Disordered" evidence="5">
    <location>
        <begin position="1244"/>
        <end position="1674"/>
    </location>
</feature>
<dbReference type="OrthoDB" id="248320at2759"/>
<feature type="compositionally biased region" description="Low complexity" evidence="5">
    <location>
        <begin position="849"/>
        <end position="860"/>
    </location>
</feature>
<feature type="region of interest" description="Disordered" evidence="5">
    <location>
        <begin position="817"/>
        <end position="1058"/>
    </location>
</feature>
<feature type="compositionally biased region" description="Basic and acidic residues" evidence="5">
    <location>
        <begin position="1895"/>
        <end position="1904"/>
    </location>
</feature>
<dbReference type="InterPro" id="IPR015943">
    <property type="entry name" value="WD40/YVTN_repeat-like_dom_sf"/>
</dbReference>
<feature type="compositionally biased region" description="Basic and acidic residues" evidence="5">
    <location>
        <begin position="1138"/>
        <end position="1166"/>
    </location>
</feature>
<keyword evidence="3" id="KW-0539">Nucleus</keyword>
<dbReference type="eggNOG" id="KOG3630">
    <property type="taxonomic scope" value="Eukaryota"/>
</dbReference>
<evidence type="ECO:0000256" key="5">
    <source>
        <dbReference type="SAM" id="MobiDB-lite"/>
    </source>
</evidence>
<comment type="caution">
    <text evidence="7">The sequence shown here is derived from an EMBL/GenBank/DDBJ whole genome shotgun (WGS) entry which is preliminary data.</text>
</comment>
<dbReference type="Gene3D" id="2.130.10.10">
    <property type="entry name" value="YVTN repeat-like/Quinoprotein amine dehydrogenase"/>
    <property type="match status" value="1"/>
</dbReference>
<organism evidence="7 8">
    <name type="scientific">Coprinopsis cinerea (strain Okayama-7 / 130 / ATCC MYA-4618 / FGSC 9003)</name>
    <name type="common">Inky cap fungus</name>
    <name type="synonym">Hormographiella aspergillata</name>
    <dbReference type="NCBI Taxonomy" id="240176"/>
    <lineage>
        <taxon>Eukaryota</taxon>
        <taxon>Fungi</taxon>
        <taxon>Dikarya</taxon>
        <taxon>Basidiomycota</taxon>
        <taxon>Agaricomycotina</taxon>
        <taxon>Agaricomycetes</taxon>
        <taxon>Agaricomycetidae</taxon>
        <taxon>Agaricales</taxon>
        <taxon>Agaricineae</taxon>
        <taxon>Psathyrellaceae</taxon>
        <taxon>Coprinopsis</taxon>
    </lineage>
</organism>
<dbReference type="GO" id="GO:0005634">
    <property type="term" value="C:nucleus"/>
    <property type="evidence" value="ECO:0007669"/>
    <property type="project" value="UniProtKB-SubCell"/>
</dbReference>
<feature type="compositionally biased region" description="Polar residues" evidence="5">
    <location>
        <begin position="1497"/>
        <end position="1510"/>
    </location>
</feature>
<evidence type="ECO:0000313" key="8">
    <source>
        <dbReference type="Proteomes" id="UP000001861"/>
    </source>
</evidence>
<feature type="compositionally biased region" description="Low complexity" evidence="5">
    <location>
        <begin position="879"/>
        <end position="891"/>
    </location>
</feature>
<feature type="compositionally biased region" description="Basic and acidic residues" evidence="5">
    <location>
        <begin position="1407"/>
        <end position="1420"/>
    </location>
</feature>
<dbReference type="SUPFAM" id="SSF117289">
    <property type="entry name" value="Nucleoporin domain"/>
    <property type="match status" value="1"/>
</dbReference>
<feature type="region of interest" description="Disordered" evidence="5">
    <location>
        <begin position="616"/>
        <end position="661"/>
    </location>
</feature>
<evidence type="ECO:0000256" key="3">
    <source>
        <dbReference type="ARBA" id="ARBA00023242"/>
    </source>
</evidence>
<feature type="region of interest" description="Disordered" evidence="5">
    <location>
        <begin position="518"/>
        <end position="543"/>
    </location>
</feature>
<sequence length="2074" mass="213448">MSTTPLVRPAQSQVSIEPTAKNPLSDGFNYPQFRLLNKKARISVSKAYEATPETNYHLLAIANSRGWFAAARFDGSSYEIVLSPVSDLRSALKEAKEDSDNDFSPKRRIALPQGKPNILTFANHDTSLLVGIEGGSVLSFNSSTILSPGEGPVQPEHTVQLQSAPLRQILPNPGTEPNLVDKVAIVGNGTIQVFNTKLEPQGGWTASDADTNPMAVAWSPKGKHIAIGLKSGDILTYALTNMTAPHKHIPPTFQGTLMSLSWTGPGHTFRTSYTDPQDSSNLTLHVVSIDTKTSTGVYYSLTHPFASGDRTFQSPYTVQLPKWDEDAGTADHSKSLVVYGDATSVDIEILAHEGHSWYQQSQENPVSLPLNKDDEDTMMLSMDADLTDTSLSTPTIYVYLNDGTIQGWYLEHSKPYPLMVTGTVPAPPAIQSDTSMAAESPVKPTTTSPFGATSTSTSAFGQPSFGQPAFGSTGFGQAPKPAAAPTTGGFASFAGSTTAFGAGATTSAFGSQATITSSPFGSQNTSSPFGSQPSTAATTSPFGNAGTTSTSAFGSTGTSGFGSFANTGNSGFGSGTSAFSSLANSTSTTNVFGGSSFGASNNNNAAASPPSVFGGAAPASDMTREASMADDTPSFGGLSLGSSNTTSNSSKPSAGGMFGSFGNSNNSTTGSAFGNTTGGGILKPATGFGAAFGANPDSPFSKPSAPAVSAFGASATPATSAFAKPATAPAFGQTGFGTSSAAPATSTFGKPASAPAFGQTGFGTSAFGQPSFGQPAFGQSAFGTKAAAPATSAFGSNASAAGGFGAWASKPVSLTDVKTETKDETPQAAVTTEKKEEAPKSTFGGGGFSAFAGKPSSFGSTVQPEKKEEPKSVFGGGFSAFAGQPSAFGSSAEKKEEAPKSVFGNGGFSAFVGQPSAFGSSSQQEKKEETAKSPFEKPKEPSTPAKPTPAGLTSPPSSPEPVPSSPPFGSKESTPAVAFGTTQPPKTPPSFGTSSSSVLRPATGFGAFGSTTPESSPFFKKDDKPPTTSAFALSGTPSTPPSVFGQKPAATTTPAFGSPSALGSKPMFGATSALGSTPAFGAPSPLGGKSPFGTVNAGSSPTPASTTKPTTGGFGAFSSGPTAFSAFAAGSAKSFSDVLKEKGSADEAKESDKEKAKEVKTGKVEETTASPPPAKADKHVFTFPKVKDESTTKDEGKTEEKEDVKKEEDRGEKAEDTESEGGTDKPLLSPSIVEILSASSSYVNIAEEEGIEDDRSDDYVSDEEEEDEDYVPSSGDESDEEEGSEGESEEELSPPGSPTATSPKKEVERSSSTPQPEVPDVKVTPAESTVSEKGKERAASTTPPDTPEKEVMRKSPSPSPSSPFGIGLGRPSTRPVRSSPLAGTPLSSDDGQEDEDETKKLTPPLPSKEEPSKESAEPATKRPKTPPLLSTFSAPASISVPPTPVLAPAVVPPRPASTSDTAAKAESPSPASVFSKPLFGNTQPSPFGTFGAAAPTAQPSSFATPPSSKEATPFGLPSFSLKPTSSPTPPAAPGSLFGSTGAFGAKPASPAPSSAPASSTFGSTGFFGTKPSLPAPSTAPASTPSALSSTGFFGAQPTPPAAGSTSLFGSTGAFGTKPAPTAVPAAGQATPSPFGASPFGSAFKSTPQPAPATPSAFGAPAPKSAPPPPELTMEEGMQKECALLIMSIDKELAELRKRAQQVNQKREEFGKSAGGSWQKADLGDKSKWALGDLKQFGQVMLKLGEDLDELEKQREEVKQAVRELRSSMLKANTRREEIIRFNKAQNDADFAKMLKMRSLGPEHSESQTHLRKTVRNVRDRITKLESHLQSSKKKLAQATTGKVSIKAPTLDIVNRTFRNIELAISQQADDVSQLVARAAKLNLEDQPSTPSTPARDARLPDPVRRQPYNVTPNVAAVTAAALNAERSAHRLKKALLSARKEPLLNVKVNSATPPPVAFTSTNTPAKKPPSEAAFGGPAVPIDLSGVVFTPPPPSTSSWSLPASDSTPSSPVPTGRRGATVPKKHSTVQLKKTPGTPPTTPPVPSFDWGPLPSFHNSPRTTLAASFTKIDTTKKA</sequence>
<evidence type="ECO:0000313" key="7">
    <source>
        <dbReference type="EMBL" id="EAU85586.2"/>
    </source>
</evidence>
<feature type="compositionally biased region" description="Pro residues" evidence="5">
    <location>
        <begin position="956"/>
        <end position="966"/>
    </location>
</feature>
<keyword evidence="2" id="KW-0813">Transport</keyword>
<feature type="compositionally biased region" description="Basic and acidic residues" evidence="5">
    <location>
        <begin position="1175"/>
        <end position="1216"/>
    </location>
</feature>
<reference evidence="7 8" key="1">
    <citation type="journal article" date="2010" name="Proc. Natl. Acad. Sci. U.S.A.">
        <title>Insights into evolution of multicellular fungi from the assembled chromosomes of the mushroom Coprinopsis cinerea (Coprinus cinereus).</title>
        <authorList>
            <person name="Stajich J.E."/>
            <person name="Wilke S.K."/>
            <person name="Ahren D."/>
            <person name="Au C.H."/>
            <person name="Birren B.W."/>
            <person name="Borodovsky M."/>
            <person name="Burns C."/>
            <person name="Canback B."/>
            <person name="Casselton L.A."/>
            <person name="Cheng C.K."/>
            <person name="Deng J."/>
            <person name="Dietrich F.S."/>
            <person name="Fargo D.C."/>
            <person name="Farman M.L."/>
            <person name="Gathman A.C."/>
            <person name="Goldberg J."/>
            <person name="Guigo R."/>
            <person name="Hoegger P.J."/>
            <person name="Hooker J.B."/>
            <person name="Huggins A."/>
            <person name="James T.Y."/>
            <person name="Kamada T."/>
            <person name="Kilaru S."/>
            <person name="Kodira C."/>
            <person name="Kues U."/>
            <person name="Kupfer D."/>
            <person name="Kwan H.S."/>
            <person name="Lomsadze A."/>
            <person name="Li W."/>
            <person name="Lilly W.W."/>
            <person name="Ma L.J."/>
            <person name="Mackey A.J."/>
            <person name="Manning G."/>
            <person name="Martin F."/>
            <person name="Muraguchi H."/>
            <person name="Natvig D.O."/>
            <person name="Palmerini H."/>
            <person name="Ramesh M.A."/>
            <person name="Rehmeyer C.J."/>
            <person name="Roe B.A."/>
            <person name="Shenoy N."/>
            <person name="Stanke M."/>
            <person name="Ter-Hovhannisyan V."/>
            <person name="Tunlid A."/>
            <person name="Velagapudi R."/>
            <person name="Vision T.J."/>
            <person name="Zeng Q."/>
            <person name="Zolan M.E."/>
            <person name="Pukkila P.J."/>
        </authorList>
    </citation>
    <scope>NUCLEOTIDE SEQUENCE [LARGE SCALE GENOMIC DNA]</scope>
    <source>
        <strain evidence="8">Okayama-7 / 130 / ATCC MYA-4618 / FGSC 9003</strain>
    </source>
</reference>
<dbReference type="InParanoid" id="A8NTF2"/>
<comment type="subcellular location">
    <subcellularLocation>
        <location evidence="1">Nucleus</location>
    </subcellularLocation>
</comment>
<feature type="region of interest" description="Disordered" evidence="5">
    <location>
        <begin position="1950"/>
        <end position="2059"/>
    </location>
</feature>
<feature type="compositionally biased region" description="Polar residues" evidence="5">
    <location>
        <begin position="518"/>
        <end position="542"/>
    </location>
</feature>
<dbReference type="KEGG" id="cci:CC1G_06299"/>
<feature type="domain" description="Nucleoporin Nup159/Nup146 N-terminal" evidence="6">
    <location>
        <begin position="52"/>
        <end position="388"/>
    </location>
</feature>
<feature type="compositionally biased region" description="Polar residues" evidence="5">
    <location>
        <begin position="1026"/>
        <end position="1037"/>
    </location>
</feature>
<feature type="compositionally biased region" description="Basic and acidic residues" evidence="5">
    <location>
        <begin position="924"/>
        <end position="940"/>
    </location>
</feature>
<feature type="compositionally biased region" description="Polar residues" evidence="5">
    <location>
        <begin position="435"/>
        <end position="465"/>
    </location>
</feature>
<dbReference type="RefSeq" id="XP_001836214.2">
    <property type="nucleotide sequence ID" value="XM_001836162.2"/>
</dbReference>
<feature type="compositionally biased region" description="Pro residues" evidence="5">
    <location>
        <begin position="1441"/>
        <end position="1455"/>
    </location>
</feature>
<feature type="compositionally biased region" description="Polar residues" evidence="5">
    <location>
        <begin position="1"/>
        <end position="16"/>
    </location>
</feature>
<keyword evidence="4" id="KW-0175">Coiled coil</keyword>
<dbReference type="Pfam" id="PF16755">
    <property type="entry name" value="Beta-prop_NUP159_NUP214"/>
    <property type="match status" value="1"/>
</dbReference>
<accession>A8NTF2</accession>
<evidence type="ECO:0000259" key="6">
    <source>
        <dbReference type="Pfam" id="PF16755"/>
    </source>
</evidence>
<dbReference type="OMA" id="PIMYAYL"/>
<evidence type="ECO:0000256" key="4">
    <source>
        <dbReference type="SAM" id="Coils"/>
    </source>
</evidence>
<proteinExistence type="predicted"/>
<feature type="coiled-coil region" evidence="4">
    <location>
        <begin position="1685"/>
        <end position="1774"/>
    </location>
</feature>
<protein>
    <recommendedName>
        <fullName evidence="6">Nucleoporin Nup159/Nup146 N-terminal domain-containing protein</fullName>
    </recommendedName>
</protein>
<feature type="compositionally biased region" description="Low complexity" evidence="5">
    <location>
        <begin position="1653"/>
        <end position="1662"/>
    </location>
</feature>
<evidence type="ECO:0000256" key="1">
    <source>
        <dbReference type="ARBA" id="ARBA00004123"/>
    </source>
</evidence>
<dbReference type="HOGENOM" id="CLU_002355_0_0_1"/>
<dbReference type="InterPro" id="IPR039462">
    <property type="entry name" value="Nup159/Nup146_N"/>
</dbReference>
<keyword evidence="8" id="KW-1185">Reference proteome</keyword>
<dbReference type="EMBL" id="AACS02000004">
    <property type="protein sequence ID" value="EAU85586.2"/>
    <property type="molecule type" value="Genomic_DNA"/>
</dbReference>
<feature type="compositionally biased region" description="Low complexity" evidence="5">
    <location>
        <begin position="1995"/>
        <end position="2008"/>
    </location>
</feature>
<gene>
    <name evidence="7" type="ORF">CC1G_06299</name>
</gene>
<feature type="region of interest" description="Disordered" evidence="5">
    <location>
        <begin position="435"/>
        <end position="484"/>
    </location>
</feature>
<feature type="region of interest" description="Disordered" evidence="5">
    <location>
        <begin position="1135"/>
        <end position="1232"/>
    </location>
</feature>
<dbReference type="GeneID" id="6012754"/>
<feature type="compositionally biased region" description="Low complexity" evidence="5">
    <location>
        <begin position="1542"/>
        <end position="1590"/>
    </location>
</feature>
<dbReference type="STRING" id="240176.A8NTF2"/>
<evidence type="ECO:0000256" key="2">
    <source>
        <dbReference type="ARBA" id="ARBA00022448"/>
    </source>
</evidence>